<dbReference type="EMBL" id="SMBU01000013">
    <property type="protein sequence ID" value="TCU96322.1"/>
    <property type="molecule type" value="Genomic_DNA"/>
</dbReference>
<accession>A0A4R3UYQ5</accession>
<gene>
    <name evidence="1" type="ORF">EV671_101389</name>
</gene>
<keyword evidence="2" id="KW-1185">Reference proteome</keyword>
<name>A0A4R3UYQ5_ROSSA</name>
<dbReference type="Proteomes" id="UP000295110">
    <property type="component" value="Unassembled WGS sequence"/>
</dbReference>
<organism evidence="1 2">
    <name type="scientific">Roseateles saccharophilus</name>
    <name type="common">Pseudomonas saccharophila</name>
    <dbReference type="NCBI Taxonomy" id="304"/>
    <lineage>
        <taxon>Bacteria</taxon>
        <taxon>Pseudomonadati</taxon>
        <taxon>Pseudomonadota</taxon>
        <taxon>Betaproteobacteria</taxon>
        <taxon>Burkholderiales</taxon>
        <taxon>Sphaerotilaceae</taxon>
        <taxon>Roseateles</taxon>
    </lineage>
</organism>
<sequence length="233" mass="25359">MSNVVAGWHGKLPSLGDFASRRLEPDFVALWDGWLAAGLAHLQQQSPGDWLQHYLACPAWRFVLMPGLLPAPFGDRTWAGVLMPSVDRIGRYFPLTLIAPLVEPPRSNAELRTLLRWLHDLDDLAADALQDDWPIDRLEAELAQCPRPGWDVPAPMTELLPSGDAVAAHPAAGAEAIVALIADGQAQAWRHASAGHAFWWADGQSGERRLLVTHGLPPTDDMRLLFGAAPAAS</sequence>
<dbReference type="PIRSF" id="PIRSF029287">
    <property type="entry name" value="UCP029287"/>
    <property type="match status" value="1"/>
</dbReference>
<dbReference type="RefSeq" id="WP_132572044.1">
    <property type="nucleotide sequence ID" value="NZ_CBCSGL010000073.1"/>
</dbReference>
<dbReference type="OrthoDB" id="9801841at2"/>
<comment type="caution">
    <text evidence="1">The sequence shown here is derived from an EMBL/GenBank/DDBJ whole genome shotgun (WGS) entry which is preliminary data.</text>
</comment>
<dbReference type="Gene3D" id="3.40.1730.10">
    <property type="entry name" value="pa0076 domain"/>
    <property type="match status" value="1"/>
</dbReference>
<dbReference type="InterPro" id="IPR038225">
    <property type="entry name" value="TagF_sf"/>
</dbReference>
<dbReference type="AlphaFoldDB" id="A0A4R3UYQ5"/>
<evidence type="ECO:0000313" key="2">
    <source>
        <dbReference type="Proteomes" id="UP000295110"/>
    </source>
</evidence>
<dbReference type="Pfam" id="PF09867">
    <property type="entry name" value="TagF_N"/>
    <property type="match status" value="1"/>
</dbReference>
<dbReference type="InterPro" id="IPR017748">
    <property type="entry name" value="TagF"/>
</dbReference>
<protein>
    <submittedName>
        <fullName evidence="1">Type VI secretion system protein ImpM</fullName>
    </submittedName>
</protein>
<reference evidence="1 2" key="1">
    <citation type="submission" date="2019-03" db="EMBL/GenBank/DDBJ databases">
        <title>Genomic Encyclopedia of Type Strains, Phase IV (KMG-IV): sequencing the most valuable type-strain genomes for metagenomic binning, comparative biology and taxonomic classification.</title>
        <authorList>
            <person name="Goeker M."/>
        </authorList>
    </citation>
    <scope>NUCLEOTIDE SEQUENCE [LARGE SCALE GENOMIC DNA]</scope>
    <source>
        <strain evidence="1 2">DSM 654</strain>
    </source>
</reference>
<proteinExistence type="predicted"/>
<evidence type="ECO:0000313" key="1">
    <source>
        <dbReference type="EMBL" id="TCU96322.1"/>
    </source>
</evidence>
<dbReference type="NCBIfam" id="TIGR03373">
    <property type="entry name" value="VI_minor_4"/>
    <property type="match status" value="1"/>
</dbReference>